<evidence type="ECO:0000256" key="5">
    <source>
        <dbReference type="SAM" id="MobiDB-lite"/>
    </source>
</evidence>
<dbReference type="PANTHER" id="PTHR23112">
    <property type="entry name" value="G PROTEIN-COUPLED RECEPTOR 157-RELATED"/>
    <property type="match status" value="1"/>
</dbReference>
<dbReference type="PANTHER" id="PTHR23112:SF37">
    <property type="entry name" value="G PROTEIN-COUPLED RECEPTOR GPR1"/>
    <property type="match status" value="1"/>
</dbReference>
<evidence type="ECO:0000256" key="1">
    <source>
        <dbReference type="ARBA" id="ARBA00004141"/>
    </source>
</evidence>
<evidence type="ECO:0000256" key="4">
    <source>
        <dbReference type="ARBA" id="ARBA00023136"/>
    </source>
</evidence>
<feature type="compositionally biased region" description="Low complexity" evidence="5">
    <location>
        <begin position="349"/>
        <end position="382"/>
    </location>
</feature>
<organism evidence="9 10">
    <name type="scientific">Teratosphaeria destructans</name>
    <dbReference type="NCBI Taxonomy" id="418781"/>
    <lineage>
        <taxon>Eukaryota</taxon>
        <taxon>Fungi</taxon>
        <taxon>Dikarya</taxon>
        <taxon>Ascomycota</taxon>
        <taxon>Pezizomycotina</taxon>
        <taxon>Dothideomycetes</taxon>
        <taxon>Dothideomycetidae</taxon>
        <taxon>Mycosphaerellales</taxon>
        <taxon>Teratosphaeriaceae</taxon>
        <taxon>Teratosphaeria</taxon>
    </lineage>
</organism>
<evidence type="ECO:0000313" key="10">
    <source>
        <dbReference type="Proteomes" id="UP001138500"/>
    </source>
</evidence>
<feature type="region of interest" description="Disordered" evidence="5">
    <location>
        <begin position="591"/>
        <end position="630"/>
    </location>
</feature>
<feature type="compositionally biased region" description="Basic residues" evidence="5">
    <location>
        <begin position="611"/>
        <end position="622"/>
    </location>
</feature>
<dbReference type="GO" id="GO:0005886">
    <property type="term" value="C:plasma membrane"/>
    <property type="evidence" value="ECO:0007669"/>
    <property type="project" value="TreeGrafter"/>
</dbReference>
<evidence type="ECO:0000313" key="9">
    <source>
        <dbReference type="EMBL" id="KAH9845149.1"/>
    </source>
</evidence>
<dbReference type="Pfam" id="PF11970">
    <property type="entry name" value="GPR_Gpa2_C"/>
    <property type="match status" value="1"/>
</dbReference>
<dbReference type="OrthoDB" id="5368598at2759"/>
<dbReference type="GO" id="GO:0004930">
    <property type="term" value="F:G protein-coupled receptor activity"/>
    <property type="evidence" value="ECO:0007669"/>
    <property type="project" value="TreeGrafter"/>
</dbReference>
<gene>
    <name evidence="9" type="ORF">Tdes44962_MAKER06793</name>
</gene>
<proteinExistence type="predicted"/>
<dbReference type="Proteomes" id="UP001138500">
    <property type="component" value="Unassembled WGS sequence"/>
</dbReference>
<reference evidence="9 10" key="2">
    <citation type="journal article" date="2021" name="Curr. Genet.">
        <title>Genetic response to nitrogen starvation in the aggressive Eucalyptus foliar pathogen Teratosphaeria destructans.</title>
        <authorList>
            <person name="Havenga M."/>
            <person name="Wingfield B.D."/>
            <person name="Wingfield M.J."/>
            <person name="Dreyer L.L."/>
            <person name="Roets F."/>
            <person name="Aylward J."/>
        </authorList>
    </citation>
    <scope>NUCLEOTIDE SEQUENCE [LARGE SCALE GENOMIC DNA]</scope>
    <source>
        <strain evidence="9">CMW44962</strain>
    </source>
</reference>
<dbReference type="InterPro" id="IPR022596">
    <property type="entry name" value="GPR1/2/3_C"/>
</dbReference>
<feature type="compositionally biased region" description="Low complexity" evidence="5">
    <location>
        <begin position="328"/>
        <end position="341"/>
    </location>
</feature>
<dbReference type="GO" id="GO:0007189">
    <property type="term" value="P:adenylate cyclase-activating G protein-coupled receptor signaling pathway"/>
    <property type="evidence" value="ECO:0007669"/>
    <property type="project" value="TreeGrafter"/>
</dbReference>
<keyword evidence="3 6" id="KW-1133">Transmembrane helix</keyword>
<dbReference type="Pfam" id="PF11710">
    <property type="entry name" value="Git3"/>
    <property type="match status" value="1"/>
</dbReference>
<feature type="region of interest" description="Disordered" evidence="5">
    <location>
        <begin position="278"/>
        <end position="382"/>
    </location>
</feature>
<dbReference type="SUPFAM" id="SSF81321">
    <property type="entry name" value="Family A G protein-coupled receptor-like"/>
    <property type="match status" value="1"/>
</dbReference>
<feature type="transmembrane region" description="Helical" evidence="6">
    <location>
        <begin position="231"/>
        <end position="257"/>
    </location>
</feature>
<feature type="transmembrane region" description="Helical" evidence="6">
    <location>
        <begin position="111"/>
        <end position="131"/>
    </location>
</feature>
<feature type="region of interest" description="Disordered" evidence="5">
    <location>
        <begin position="553"/>
        <end position="577"/>
    </location>
</feature>
<evidence type="ECO:0000259" key="7">
    <source>
        <dbReference type="Pfam" id="PF11710"/>
    </source>
</evidence>
<protein>
    <submittedName>
        <fullName evidence="9">Glucose receptor protein git3</fullName>
    </submittedName>
</protein>
<comment type="subcellular location">
    <subcellularLocation>
        <location evidence="1">Membrane</location>
        <topology evidence="1">Multi-pass membrane protein</topology>
    </subcellularLocation>
</comment>
<feature type="region of interest" description="Disordered" evidence="5">
    <location>
        <begin position="724"/>
        <end position="746"/>
    </location>
</feature>
<feature type="transmembrane region" description="Helical" evidence="6">
    <location>
        <begin position="79"/>
        <end position="99"/>
    </location>
</feature>
<feature type="domain" description="Glucose receptor Git3-like N-terminal" evidence="7">
    <location>
        <begin position="76"/>
        <end position="266"/>
    </location>
</feature>
<dbReference type="InterPro" id="IPR023041">
    <property type="entry name" value="Glucose_rcpt_Git3-like_N"/>
</dbReference>
<reference evidence="9 10" key="1">
    <citation type="journal article" date="2018" name="IMA Fungus">
        <title>IMA Genome-F 10: Nine draft genome sequences of Claviceps purpurea s.lat., including C. arundinis, C. humidiphila, and C. cf. spartinae, pseudomolecules for the pitch canker pathogen Fusarium circinatum, draft genome of Davidsoniella eucalypti, Grosmannia galeiformis, Quambalaria eucalypti, and Teratosphaeria destructans.</title>
        <authorList>
            <person name="Wingfield B.D."/>
            <person name="Liu M."/>
            <person name="Nguyen H.D."/>
            <person name="Lane F.A."/>
            <person name="Morgan S.W."/>
            <person name="De Vos L."/>
            <person name="Wilken P.M."/>
            <person name="Duong T.A."/>
            <person name="Aylward J."/>
            <person name="Coetzee M.P."/>
            <person name="Dadej K."/>
            <person name="De Beer Z.W."/>
            <person name="Findlay W."/>
            <person name="Havenga M."/>
            <person name="Kolarik M."/>
            <person name="Menzies J.G."/>
            <person name="Naidoo K."/>
            <person name="Pochopski O."/>
            <person name="Shoukouhi P."/>
            <person name="Santana Q.C."/>
            <person name="Seifert K.A."/>
            <person name="Soal N."/>
            <person name="Steenkamp E.T."/>
            <person name="Tatham C.T."/>
            <person name="van der Nest M.A."/>
            <person name="Wingfield M.J."/>
        </authorList>
    </citation>
    <scope>NUCLEOTIDE SEQUENCE [LARGE SCALE GENOMIC DNA]</scope>
    <source>
        <strain evidence="9">CMW44962</strain>
    </source>
</reference>
<keyword evidence="10" id="KW-1185">Reference proteome</keyword>
<feature type="compositionally biased region" description="Basic and acidic residues" evidence="5">
    <location>
        <begin position="731"/>
        <end position="746"/>
    </location>
</feature>
<keyword evidence="2 6" id="KW-0812">Transmembrane</keyword>
<feature type="compositionally biased region" description="Polar residues" evidence="5">
    <location>
        <begin position="278"/>
        <end position="299"/>
    </location>
</feature>
<feature type="transmembrane region" description="Helical" evidence="6">
    <location>
        <begin position="461"/>
        <end position="482"/>
    </location>
</feature>
<evidence type="ECO:0000256" key="6">
    <source>
        <dbReference type="SAM" id="Phobius"/>
    </source>
</evidence>
<feature type="compositionally biased region" description="Polar residues" evidence="5">
    <location>
        <begin position="312"/>
        <end position="327"/>
    </location>
</feature>
<accession>A0A9W7W6J4</accession>
<evidence type="ECO:0000259" key="8">
    <source>
        <dbReference type="Pfam" id="PF11970"/>
    </source>
</evidence>
<evidence type="ECO:0000256" key="3">
    <source>
        <dbReference type="ARBA" id="ARBA00022989"/>
    </source>
</evidence>
<dbReference type="EMBL" id="RIBY02000125">
    <property type="protein sequence ID" value="KAH9845149.1"/>
    <property type="molecule type" value="Genomic_DNA"/>
</dbReference>
<feature type="domain" description="G protein-coupled receptor GPR1/2/3 C-terminal" evidence="8">
    <location>
        <begin position="449"/>
        <end position="524"/>
    </location>
</feature>
<name>A0A9W7W6J4_9PEZI</name>
<evidence type="ECO:0000256" key="2">
    <source>
        <dbReference type="ARBA" id="ARBA00022692"/>
    </source>
</evidence>
<feature type="transmembrane region" description="Helical" evidence="6">
    <location>
        <begin position="494"/>
        <end position="517"/>
    </location>
</feature>
<keyword evidence="9" id="KW-0675">Receptor</keyword>
<keyword evidence="4 6" id="KW-0472">Membrane</keyword>
<comment type="caution">
    <text evidence="9">The sequence shown here is derived from an EMBL/GenBank/DDBJ whole genome shotgun (WGS) entry which is preliminary data.</text>
</comment>
<sequence>MPSLPVLLSSAGIAASHLHPQRQQRAESTHTTVATADVLGALTQQLKNVTSVHSLELGNGRNFNNSQVLAAEQRHEVQILAACTSALGLTAALCAIYWFAMMRRNFRRDLVLLLILGDFWKSLWILIFAGYVFSTGGVTTQDPFCQASGYLLQDAVEACDLAILLMSIHMFLQLFPPKNSVLGHDGLYRIRKWVLAVWIILPNFDASLAFINSKAGYVTAGAFCALPIRPYWYRLALSWIPRYMIWIVILGVAFRIYRHVGKEFKVFGDAHDMTSSMEFRTESAGQTPAVTTHTLSQEDNPAPDDPGVGTASGPTGQQKPSPPGSTNSYPSVPSLRRPSVPNWSAPYVSPGDPSSGDAPSVKSGSGSRRGSKQAGAAAPAGTEAEDFAMHADLDYSRHRGSVGTVNTMRSVVVQSTFDASPALPPITEGRLANSIPSTPPKNAATQLMKTRRRAIQRQLRLLFIYPCVYLIFWTLPFVAHAFNYNDYYAQHPVFGLTVCNVFCQTFLPVVDVSIFCWREKPWRHIPGTNGTFWGSFAFWRFCRGGEWQRTRRESRAPSYMGEGGDVDGTSMNEKGDSNTGLLASVKKRLSGNLRSPSDHASEISAQTLQRTRARPPVHRRTHSGGSDRKVREAELAHARLALERADWEHNRRSLTERRASIISQHGLGSPQRWSINVPGLPAAGAAGFQFSSMPAIPPTPGSERREWWDRHMSVDLFYDKDAEMVDGGDVESGRDEEGHAVEHRVS</sequence>
<dbReference type="AlphaFoldDB" id="A0A9W7W6J4"/>